<dbReference type="AlphaFoldDB" id="A0A6B3SIJ5"/>
<dbReference type="Proteomes" id="UP000482155">
    <property type="component" value="Unassembled WGS sequence"/>
</dbReference>
<feature type="transmembrane region" description="Helical" evidence="1">
    <location>
        <begin position="82"/>
        <end position="103"/>
    </location>
</feature>
<evidence type="ECO:0000313" key="3">
    <source>
        <dbReference type="Proteomes" id="UP000482155"/>
    </source>
</evidence>
<keyword evidence="1" id="KW-1133">Transmembrane helix</keyword>
<dbReference type="RefSeq" id="WP_163960984.1">
    <property type="nucleotide sequence ID" value="NZ_JAAIVB010000012.1"/>
</dbReference>
<keyword evidence="3" id="KW-1185">Reference proteome</keyword>
<dbReference type="EMBL" id="JAAIVB010000012">
    <property type="protein sequence ID" value="NEX60513.1"/>
    <property type="molecule type" value="Genomic_DNA"/>
</dbReference>
<reference evidence="2 3" key="1">
    <citation type="submission" date="2020-02" db="EMBL/GenBank/DDBJ databases">
        <authorList>
            <person name="Kim M.K."/>
        </authorList>
    </citation>
    <scope>NUCLEOTIDE SEQUENCE [LARGE SCALE GENOMIC DNA]</scope>
    <source>
        <strain evidence="2 3">17J57-3</strain>
    </source>
</reference>
<feature type="transmembrane region" description="Helical" evidence="1">
    <location>
        <begin position="115"/>
        <end position="137"/>
    </location>
</feature>
<evidence type="ECO:0000256" key="1">
    <source>
        <dbReference type="SAM" id="Phobius"/>
    </source>
</evidence>
<name>A0A6B3SIJ5_9BURK</name>
<keyword evidence="1" id="KW-0472">Membrane</keyword>
<protein>
    <submittedName>
        <fullName evidence="2">Uncharacterized protein</fullName>
    </submittedName>
</protein>
<sequence>MKIRREDLVAAAGAGLLQYRQIEPLLVFLLQHDLLQSREAMLAMHQPRQGLTPWLIYIAAILAFVTATLFGVVVVAGHVPGLAGPVALGAFCYLVATASVVTWKRRYGHAMSLQTVALLAMATLPLILALFGAYRFAS</sequence>
<comment type="caution">
    <text evidence="2">The sequence shown here is derived from an EMBL/GenBank/DDBJ whole genome shotgun (WGS) entry which is preliminary data.</text>
</comment>
<organism evidence="2 3">
    <name type="scientific">Noviherbaspirillum galbum</name>
    <dbReference type="NCBI Taxonomy" id="2709383"/>
    <lineage>
        <taxon>Bacteria</taxon>
        <taxon>Pseudomonadati</taxon>
        <taxon>Pseudomonadota</taxon>
        <taxon>Betaproteobacteria</taxon>
        <taxon>Burkholderiales</taxon>
        <taxon>Oxalobacteraceae</taxon>
        <taxon>Noviherbaspirillum</taxon>
    </lineage>
</organism>
<keyword evidence="1" id="KW-0812">Transmembrane</keyword>
<feature type="transmembrane region" description="Helical" evidence="1">
    <location>
        <begin position="54"/>
        <end position="76"/>
    </location>
</feature>
<evidence type="ECO:0000313" key="2">
    <source>
        <dbReference type="EMBL" id="NEX60513.1"/>
    </source>
</evidence>
<accession>A0A6B3SIJ5</accession>
<gene>
    <name evidence="2" type="ORF">G3574_05440</name>
</gene>
<proteinExistence type="predicted"/>